<organism evidence="10 11">
    <name type="scientific">Jiangella alba</name>
    <dbReference type="NCBI Taxonomy" id="561176"/>
    <lineage>
        <taxon>Bacteria</taxon>
        <taxon>Bacillati</taxon>
        <taxon>Actinomycetota</taxon>
        <taxon>Actinomycetes</taxon>
        <taxon>Jiangellales</taxon>
        <taxon>Jiangellaceae</taxon>
        <taxon>Jiangella</taxon>
    </lineage>
</organism>
<dbReference type="InterPro" id="IPR017871">
    <property type="entry name" value="ABC_transporter-like_CS"/>
</dbReference>
<dbReference type="CDD" id="cd03257">
    <property type="entry name" value="ABC_NikE_OppD_transporters"/>
    <property type="match status" value="2"/>
</dbReference>
<dbReference type="SMART" id="SM00382">
    <property type="entry name" value="AAA"/>
    <property type="match status" value="2"/>
</dbReference>
<feature type="domain" description="ABC transporter" evidence="9">
    <location>
        <begin position="14"/>
        <end position="261"/>
    </location>
</feature>
<keyword evidence="11" id="KW-1185">Reference proteome</keyword>
<evidence type="ECO:0000256" key="1">
    <source>
        <dbReference type="ARBA" id="ARBA00004202"/>
    </source>
</evidence>
<dbReference type="InterPro" id="IPR013563">
    <property type="entry name" value="Oligopep_ABC_C"/>
</dbReference>
<dbReference type="Proteomes" id="UP000181980">
    <property type="component" value="Unassembled WGS sequence"/>
</dbReference>
<dbReference type="NCBIfam" id="NF008453">
    <property type="entry name" value="PRK11308.1"/>
    <property type="match status" value="2"/>
</dbReference>
<dbReference type="SUPFAM" id="SSF52540">
    <property type="entry name" value="P-loop containing nucleoside triphosphate hydrolases"/>
    <property type="match status" value="2"/>
</dbReference>
<dbReference type="AlphaFoldDB" id="A0A1H5PZ78"/>
<dbReference type="InterPro" id="IPR050388">
    <property type="entry name" value="ABC_Ni/Peptide_Import"/>
</dbReference>
<sequence length="726" mass="76249">MTASTPAGVELLAIRDLRVTFRAAGRDVHAVRGADLSVAEGETLAVVGESGSGKSVTMMAALGLLPENAEVAGSIRLRGRELLAMDERELRSVRGAEIGVIFQDPMSSLNPVHTVSRQIAEAIRAHADVSRGAAHARAVELLGEVGIPDPRTRADDYPHQFSGGMRQRVMIAMALACSPRVLVADEPTTALDVTVQAQIVDLVDRIRRDRGMAVIWISHDLGVVAQLADRVTVMYAGRVVEQAPCADLFDAAVHPYTAGLLRAMPRLDAPAGSQLEVIPGGLPDPETQPEGCVFAPRCDHAHEPCAAARPTLLPLAAGGGHAVSCHRSGELSAGGGELAAVVGGPLPARVGPTLRAGTDNVRARGAAAGAAGPGPTAGAPDAASAAAPASPIVVALDELRVHYRGRSSWRRAAAPVRAVDGVTLDLERGRTLGLVGESGSGKSTLARALLGLERPSGGTVAFGGRVLDSMSAAGLRELRRTAQMVFQDPAASMNPALRVEDVVAEPLRINRRGTAAEQRARAAELLEVVELPRELGRRYPHQLSGGQRQRVAIARGLALDPQVLVCDEPVSALDVSVQAQIITLLSRLQAELGLSLLVISHDLAVIRTIAHRVAVMYLGQIVELGGRDDVFGRPRHPYTRGLLDAVPVPDPHRRSRPAPLAGDPPSPVAPPPGCRFHERCAFARPGLCDTTPPPLEEQRPGHWTACHLADEIAASPTPDPAQPATV</sequence>
<evidence type="ECO:0000313" key="11">
    <source>
        <dbReference type="Proteomes" id="UP000181980"/>
    </source>
</evidence>
<feature type="region of interest" description="Disordered" evidence="8">
    <location>
        <begin position="647"/>
        <end position="672"/>
    </location>
</feature>
<dbReference type="InterPro" id="IPR027417">
    <property type="entry name" value="P-loop_NTPase"/>
</dbReference>
<keyword evidence="6 10" id="KW-0067">ATP-binding</keyword>
<evidence type="ECO:0000256" key="2">
    <source>
        <dbReference type="ARBA" id="ARBA00005417"/>
    </source>
</evidence>
<dbReference type="Pfam" id="PF08352">
    <property type="entry name" value="oligo_HPY"/>
    <property type="match status" value="2"/>
</dbReference>
<reference evidence="11" key="1">
    <citation type="submission" date="2016-10" db="EMBL/GenBank/DDBJ databases">
        <authorList>
            <person name="Varghese N."/>
            <person name="Submissions S."/>
        </authorList>
    </citation>
    <scope>NUCLEOTIDE SEQUENCE [LARGE SCALE GENOMIC DNA]</scope>
    <source>
        <strain evidence="11">DSM 45237</strain>
    </source>
</reference>
<dbReference type="Pfam" id="PF00005">
    <property type="entry name" value="ABC_tran"/>
    <property type="match status" value="2"/>
</dbReference>
<evidence type="ECO:0000313" key="10">
    <source>
        <dbReference type="EMBL" id="SEF18964.1"/>
    </source>
</evidence>
<comment type="subcellular location">
    <subcellularLocation>
        <location evidence="1">Cell membrane</location>
        <topology evidence="1">Peripheral membrane protein</topology>
    </subcellularLocation>
</comment>
<dbReference type="PANTHER" id="PTHR43297">
    <property type="entry name" value="OLIGOPEPTIDE TRANSPORT ATP-BINDING PROTEIN APPD"/>
    <property type="match status" value="1"/>
</dbReference>
<dbReference type="Gene3D" id="3.40.50.300">
    <property type="entry name" value="P-loop containing nucleotide triphosphate hydrolases"/>
    <property type="match status" value="2"/>
</dbReference>
<protein>
    <submittedName>
        <fullName evidence="10">Peptide/nickel transport system ATP-binding protein</fullName>
    </submittedName>
</protein>
<dbReference type="EMBL" id="FNUC01000004">
    <property type="protein sequence ID" value="SEF18964.1"/>
    <property type="molecule type" value="Genomic_DNA"/>
</dbReference>
<evidence type="ECO:0000256" key="7">
    <source>
        <dbReference type="ARBA" id="ARBA00023136"/>
    </source>
</evidence>
<dbReference type="NCBIfam" id="NF007739">
    <property type="entry name" value="PRK10419.1"/>
    <property type="match status" value="2"/>
</dbReference>
<dbReference type="PROSITE" id="PS50893">
    <property type="entry name" value="ABC_TRANSPORTER_2"/>
    <property type="match status" value="2"/>
</dbReference>
<dbReference type="InterPro" id="IPR003439">
    <property type="entry name" value="ABC_transporter-like_ATP-bd"/>
</dbReference>
<dbReference type="GO" id="GO:0005524">
    <property type="term" value="F:ATP binding"/>
    <property type="evidence" value="ECO:0007669"/>
    <property type="project" value="UniProtKB-KW"/>
</dbReference>
<evidence type="ECO:0000256" key="5">
    <source>
        <dbReference type="ARBA" id="ARBA00022741"/>
    </source>
</evidence>
<dbReference type="PANTHER" id="PTHR43297:SF2">
    <property type="entry name" value="DIPEPTIDE TRANSPORT ATP-BINDING PROTEIN DPPD"/>
    <property type="match status" value="1"/>
</dbReference>
<dbReference type="GO" id="GO:0015833">
    <property type="term" value="P:peptide transport"/>
    <property type="evidence" value="ECO:0007669"/>
    <property type="project" value="InterPro"/>
</dbReference>
<dbReference type="NCBIfam" id="TIGR01727">
    <property type="entry name" value="oligo_HPY"/>
    <property type="match status" value="2"/>
</dbReference>
<dbReference type="PROSITE" id="PS00211">
    <property type="entry name" value="ABC_TRANSPORTER_1"/>
    <property type="match status" value="2"/>
</dbReference>
<keyword evidence="7" id="KW-0472">Membrane</keyword>
<feature type="compositionally biased region" description="Pro residues" evidence="8">
    <location>
        <begin position="662"/>
        <end position="672"/>
    </location>
</feature>
<evidence type="ECO:0000256" key="4">
    <source>
        <dbReference type="ARBA" id="ARBA00022475"/>
    </source>
</evidence>
<evidence type="ECO:0000256" key="3">
    <source>
        <dbReference type="ARBA" id="ARBA00022448"/>
    </source>
</evidence>
<keyword evidence="5" id="KW-0547">Nucleotide-binding</keyword>
<dbReference type="RefSeq" id="WP_069111292.1">
    <property type="nucleotide sequence ID" value="NZ_FNUC01000004.1"/>
</dbReference>
<dbReference type="InterPro" id="IPR003593">
    <property type="entry name" value="AAA+_ATPase"/>
</dbReference>
<dbReference type="GO" id="GO:0005886">
    <property type="term" value="C:plasma membrane"/>
    <property type="evidence" value="ECO:0007669"/>
    <property type="project" value="UniProtKB-SubCell"/>
</dbReference>
<dbReference type="FunFam" id="3.40.50.300:FF:000016">
    <property type="entry name" value="Oligopeptide ABC transporter ATP-binding component"/>
    <property type="match status" value="2"/>
</dbReference>
<evidence type="ECO:0000256" key="8">
    <source>
        <dbReference type="SAM" id="MobiDB-lite"/>
    </source>
</evidence>
<dbReference type="GO" id="GO:0016887">
    <property type="term" value="F:ATP hydrolysis activity"/>
    <property type="evidence" value="ECO:0007669"/>
    <property type="project" value="InterPro"/>
</dbReference>
<gene>
    <name evidence="10" type="ORF">SAMN04488561_7036</name>
</gene>
<accession>A0A1H5PZ78</accession>
<feature type="domain" description="ABC transporter" evidence="9">
    <location>
        <begin position="403"/>
        <end position="643"/>
    </location>
</feature>
<keyword evidence="4" id="KW-1003">Cell membrane</keyword>
<evidence type="ECO:0000259" key="9">
    <source>
        <dbReference type="PROSITE" id="PS50893"/>
    </source>
</evidence>
<proteinExistence type="inferred from homology"/>
<evidence type="ECO:0000256" key="6">
    <source>
        <dbReference type="ARBA" id="ARBA00022840"/>
    </source>
</evidence>
<name>A0A1H5PZ78_9ACTN</name>
<comment type="similarity">
    <text evidence="2">Belongs to the ABC transporter superfamily.</text>
</comment>
<dbReference type="STRING" id="561176.SAMN04488561_7036"/>
<keyword evidence="3" id="KW-0813">Transport</keyword>